<dbReference type="PROSITE" id="PS50850">
    <property type="entry name" value="MFS"/>
    <property type="match status" value="1"/>
</dbReference>
<dbReference type="Gene3D" id="1.20.1250.20">
    <property type="entry name" value="MFS general substrate transporter like domains"/>
    <property type="match status" value="2"/>
</dbReference>
<comment type="subcellular location">
    <subcellularLocation>
        <location evidence="1">Membrane</location>
        <topology evidence="1">Multi-pass membrane protein</topology>
    </subcellularLocation>
</comment>
<feature type="transmembrane region" description="Helical" evidence="3">
    <location>
        <begin position="359"/>
        <end position="378"/>
    </location>
</feature>
<reference evidence="5 6" key="1">
    <citation type="journal article" date="2019" name="Nat. Ecol. Evol.">
        <title>Megaphylogeny resolves global patterns of mushroom evolution.</title>
        <authorList>
            <person name="Varga T."/>
            <person name="Krizsan K."/>
            <person name="Foldi C."/>
            <person name="Dima B."/>
            <person name="Sanchez-Garcia M."/>
            <person name="Sanchez-Ramirez S."/>
            <person name="Szollosi G.J."/>
            <person name="Szarkandi J.G."/>
            <person name="Papp V."/>
            <person name="Albert L."/>
            <person name="Andreopoulos W."/>
            <person name="Angelini C."/>
            <person name="Antonin V."/>
            <person name="Barry K.W."/>
            <person name="Bougher N.L."/>
            <person name="Buchanan P."/>
            <person name="Buyck B."/>
            <person name="Bense V."/>
            <person name="Catcheside P."/>
            <person name="Chovatia M."/>
            <person name="Cooper J."/>
            <person name="Damon W."/>
            <person name="Desjardin D."/>
            <person name="Finy P."/>
            <person name="Geml J."/>
            <person name="Haridas S."/>
            <person name="Hughes K."/>
            <person name="Justo A."/>
            <person name="Karasinski D."/>
            <person name="Kautmanova I."/>
            <person name="Kiss B."/>
            <person name="Kocsube S."/>
            <person name="Kotiranta H."/>
            <person name="LaButti K.M."/>
            <person name="Lechner B.E."/>
            <person name="Liimatainen K."/>
            <person name="Lipzen A."/>
            <person name="Lukacs Z."/>
            <person name="Mihaltcheva S."/>
            <person name="Morgado L.N."/>
            <person name="Niskanen T."/>
            <person name="Noordeloos M.E."/>
            <person name="Ohm R.A."/>
            <person name="Ortiz-Santana B."/>
            <person name="Ovrebo C."/>
            <person name="Racz N."/>
            <person name="Riley R."/>
            <person name="Savchenko A."/>
            <person name="Shiryaev A."/>
            <person name="Soop K."/>
            <person name="Spirin V."/>
            <person name="Szebenyi C."/>
            <person name="Tomsovsky M."/>
            <person name="Tulloss R.E."/>
            <person name="Uehling J."/>
            <person name="Grigoriev I.V."/>
            <person name="Vagvolgyi C."/>
            <person name="Papp T."/>
            <person name="Martin F.M."/>
            <person name="Miettinen O."/>
            <person name="Hibbett D.S."/>
            <person name="Nagy L.G."/>
        </authorList>
    </citation>
    <scope>NUCLEOTIDE SEQUENCE [LARGE SCALE GENOMIC DNA]</scope>
    <source>
        <strain evidence="5 6">CBS 166.37</strain>
    </source>
</reference>
<feature type="transmembrane region" description="Helical" evidence="3">
    <location>
        <begin position="90"/>
        <end position="110"/>
    </location>
</feature>
<feature type="transmembrane region" description="Helical" evidence="3">
    <location>
        <begin position="267"/>
        <end position="286"/>
    </location>
</feature>
<feature type="transmembrane region" description="Helical" evidence="3">
    <location>
        <begin position="159"/>
        <end position="180"/>
    </location>
</feature>
<dbReference type="STRING" id="68775.A0A5C3MI34"/>
<keyword evidence="3" id="KW-0472">Membrane</keyword>
<protein>
    <submittedName>
        <fullName evidence="5">Major facilitator superfamily domain-containing protein</fullName>
    </submittedName>
</protein>
<evidence type="ECO:0000259" key="4">
    <source>
        <dbReference type="PROSITE" id="PS50850"/>
    </source>
</evidence>
<evidence type="ECO:0000256" key="3">
    <source>
        <dbReference type="SAM" id="Phobius"/>
    </source>
</evidence>
<proteinExistence type="inferred from homology"/>
<feature type="transmembrane region" description="Helical" evidence="3">
    <location>
        <begin position="130"/>
        <end position="152"/>
    </location>
</feature>
<dbReference type="AlphaFoldDB" id="A0A5C3MI34"/>
<name>A0A5C3MI34_9AGAR</name>
<dbReference type="SUPFAM" id="SSF103473">
    <property type="entry name" value="MFS general substrate transporter"/>
    <property type="match status" value="1"/>
</dbReference>
<gene>
    <name evidence="5" type="ORF">BDQ12DRAFT_594723</name>
</gene>
<feature type="domain" description="Major facilitator superfamily (MFS) profile" evidence="4">
    <location>
        <begin position="324"/>
        <end position="528"/>
    </location>
</feature>
<organism evidence="5 6">
    <name type="scientific">Crucibulum laeve</name>
    <dbReference type="NCBI Taxonomy" id="68775"/>
    <lineage>
        <taxon>Eukaryota</taxon>
        <taxon>Fungi</taxon>
        <taxon>Dikarya</taxon>
        <taxon>Basidiomycota</taxon>
        <taxon>Agaricomycotina</taxon>
        <taxon>Agaricomycetes</taxon>
        <taxon>Agaricomycetidae</taxon>
        <taxon>Agaricales</taxon>
        <taxon>Agaricineae</taxon>
        <taxon>Nidulariaceae</taxon>
        <taxon>Crucibulum</taxon>
    </lineage>
</organism>
<dbReference type="InterPro" id="IPR050327">
    <property type="entry name" value="Proton-linked_MCT"/>
</dbReference>
<dbReference type="InterPro" id="IPR020846">
    <property type="entry name" value="MFS_dom"/>
</dbReference>
<evidence type="ECO:0000256" key="2">
    <source>
        <dbReference type="ARBA" id="ARBA00006727"/>
    </source>
</evidence>
<keyword evidence="3" id="KW-0812">Transmembrane</keyword>
<accession>A0A5C3MI34</accession>
<dbReference type="Proteomes" id="UP000308652">
    <property type="component" value="Unassembled WGS sequence"/>
</dbReference>
<dbReference type="Pfam" id="PF07690">
    <property type="entry name" value="MFS_1"/>
    <property type="match status" value="1"/>
</dbReference>
<feature type="transmembrane region" description="Helical" evidence="3">
    <location>
        <begin position="483"/>
        <end position="503"/>
    </location>
</feature>
<feature type="transmembrane region" description="Helical" evidence="3">
    <location>
        <begin position="324"/>
        <end position="347"/>
    </location>
</feature>
<evidence type="ECO:0000313" key="5">
    <source>
        <dbReference type="EMBL" id="TFK45004.1"/>
    </source>
</evidence>
<dbReference type="PANTHER" id="PTHR11360:SF234">
    <property type="entry name" value="MFS-TYPE TRANSPORTER DBAD-RELATED"/>
    <property type="match status" value="1"/>
</dbReference>
<evidence type="ECO:0000256" key="1">
    <source>
        <dbReference type="ARBA" id="ARBA00004141"/>
    </source>
</evidence>
<keyword evidence="3" id="KW-1133">Transmembrane helix</keyword>
<dbReference type="EMBL" id="ML213590">
    <property type="protein sequence ID" value="TFK45004.1"/>
    <property type="molecule type" value="Genomic_DNA"/>
</dbReference>
<feature type="transmembrane region" description="Helical" evidence="3">
    <location>
        <begin position="220"/>
        <end position="241"/>
    </location>
</feature>
<feature type="transmembrane region" description="Helical" evidence="3">
    <location>
        <begin position="414"/>
        <end position="438"/>
    </location>
</feature>
<dbReference type="OrthoDB" id="6499973at2759"/>
<sequence length="528" mass="56866">MKELHFEGRGGAYGLSEKDNITTTTTTSDVAVADPFKEAGAADSFKDATSDSFQDTVPPLLKDPATLSLGLVLPADTEEHEPDFFPEGGFWGWATVAGAFLIQFCGFGYTDAFGVYQDYYGRIYMPNVNASAISWIGSVNATLATVTGLVIGRLYDRGYFLHILYAGALLSSFSLFMLSLTQPHHYYQAFLTQGIGLGLGTGLLYVPSMAVISHYFDRRLALAMSVASSGISLGAVVHPIMLNNLLNIHPRGGGEGEERMRRQFGNATRASAGLVVGCLGLACLLMRPRLSVVGVRKGGQKKAGGEGEWRMFTTKIRKFSKDGAYVAATLGLTIFSLGFYFPIFYLQLNAITHGLNKTFAFYALVIMNFSTFCSRLTCGFFARRLGVENLIAGAAFTCSIMIFAMMKLDSVASVVVVAVLYGVFSGPFVGLITTLMTILADDIDEVGVRIGVAFAFAGFGDLIGTPITGALLTRDYIWWRGTLFNGIVAILGGSCYVVMLIILHRRRKAKAAALAVGVEVGQVMPEKA</sequence>
<dbReference type="InterPro" id="IPR011701">
    <property type="entry name" value="MFS"/>
</dbReference>
<feature type="transmembrane region" description="Helical" evidence="3">
    <location>
        <begin position="390"/>
        <end position="408"/>
    </location>
</feature>
<feature type="transmembrane region" description="Helical" evidence="3">
    <location>
        <begin position="186"/>
        <end position="208"/>
    </location>
</feature>
<evidence type="ECO:0000313" key="6">
    <source>
        <dbReference type="Proteomes" id="UP000308652"/>
    </source>
</evidence>
<dbReference type="GO" id="GO:0016020">
    <property type="term" value="C:membrane"/>
    <property type="evidence" value="ECO:0007669"/>
    <property type="project" value="UniProtKB-SubCell"/>
</dbReference>
<keyword evidence="6" id="KW-1185">Reference proteome</keyword>
<dbReference type="InterPro" id="IPR036259">
    <property type="entry name" value="MFS_trans_sf"/>
</dbReference>
<dbReference type="GO" id="GO:0022857">
    <property type="term" value="F:transmembrane transporter activity"/>
    <property type="evidence" value="ECO:0007669"/>
    <property type="project" value="InterPro"/>
</dbReference>
<comment type="similarity">
    <text evidence="2">Belongs to the major facilitator superfamily. Monocarboxylate porter (TC 2.A.1.13) family.</text>
</comment>
<feature type="transmembrane region" description="Helical" evidence="3">
    <location>
        <begin position="450"/>
        <end position="471"/>
    </location>
</feature>
<dbReference type="PANTHER" id="PTHR11360">
    <property type="entry name" value="MONOCARBOXYLATE TRANSPORTER"/>
    <property type="match status" value="1"/>
</dbReference>